<dbReference type="RefSeq" id="XP_025554697.1">
    <property type="nucleotide sequence ID" value="XM_025690609.1"/>
</dbReference>
<feature type="compositionally biased region" description="Basic residues" evidence="1">
    <location>
        <begin position="778"/>
        <end position="787"/>
    </location>
</feature>
<dbReference type="OrthoDB" id="5386574at2759"/>
<feature type="compositionally biased region" description="Basic and acidic residues" evidence="1">
    <location>
        <begin position="186"/>
        <end position="196"/>
    </location>
</feature>
<feature type="compositionally biased region" description="Low complexity" evidence="1">
    <location>
        <begin position="718"/>
        <end position="727"/>
    </location>
</feature>
<feature type="compositionally biased region" description="Polar residues" evidence="1">
    <location>
        <begin position="466"/>
        <end position="482"/>
    </location>
</feature>
<accession>A0A395I8G5</accession>
<feature type="compositionally biased region" description="Basic and acidic residues" evidence="1">
    <location>
        <begin position="973"/>
        <end position="987"/>
    </location>
</feature>
<feature type="compositionally biased region" description="Polar residues" evidence="1">
    <location>
        <begin position="99"/>
        <end position="113"/>
    </location>
</feature>
<feature type="region of interest" description="Disordered" evidence="1">
    <location>
        <begin position="745"/>
        <end position="801"/>
    </location>
</feature>
<evidence type="ECO:0000313" key="3">
    <source>
        <dbReference type="Proteomes" id="UP000248961"/>
    </source>
</evidence>
<feature type="compositionally biased region" description="Low complexity" evidence="1">
    <location>
        <begin position="172"/>
        <end position="185"/>
    </location>
</feature>
<dbReference type="Pfam" id="PF11489">
    <property type="entry name" value="Aim21"/>
    <property type="match status" value="1"/>
</dbReference>
<feature type="compositionally biased region" description="Polar residues" evidence="1">
    <location>
        <begin position="552"/>
        <end position="564"/>
    </location>
</feature>
<feature type="compositionally biased region" description="Pro residues" evidence="1">
    <location>
        <begin position="686"/>
        <end position="697"/>
    </location>
</feature>
<dbReference type="VEuPathDB" id="FungiDB:BO97DRAFT_215747"/>
<feature type="compositionally biased region" description="Basic and acidic residues" evidence="1">
    <location>
        <begin position="393"/>
        <end position="406"/>
    </location>
</feature>
<evidence type="ECO:0000256" key="1">
    <source>
        <dbReference type="SAM" id="MobiDB-lite"/>
    </source>
</evidence>
<protein>
    <recommendedName>
        <fullName evidence="4">Altered inheritance of mitochondria protein 21</fullName>
    </recommendedName>
</protein>
<feature type="compositionally biased region" description="Basic and acidic residues" evidence="1">
    <location>
        <begin position="600"/>
        <end position="624"/>
    </location>
</feature>
<keyword evidence="3" id="KW-1185">Reference proteome</keyword>
<feature type="region of interest" description="Disordered" evidence="1">
    <location>
        <begin position="820"/>
        <end position="987"/>
    </location>
</feature>
<evidence type="ECO:0008006" key="4">
    <source>
        <dbReference type="Google" id="ProtNLM"/>
    </source>
</evidence>
<dbReference type="GeneID" id="37194898"/>
<feature type="compositionally biased region" description="Basic and acidic residues" evidence="1">
    <location>
        <begin position="493"/>
        <end position="505"/>
    </location>
</feature>
<gene>
    <name evidence="2" type="ORF">BO97DRAFT_215747</name>
</gene>
<dbReference type="Proteomes" id="UP000248961">
    <property type="component" value="Unassembled WGS sequence"/>
</dbReference>
<feature type="compositionally biased region" description="Basic and acidic residues" evidence="1">
    <location>
        <begin position="708"/>
        <end position="717"/>
    </location>
</feature>
<dbReference type="AlphaFoldDB" id="A0A395I8G5"/>
<feature type="region of interest" description="Disordered" evidence="1">
    <location>
        <begin position="1"/>
        <end position="261"/>
    </location>
</feature>
<evidence type="ECO:0000313" key="2">
    <source>
        <dbReference type="EMBL" id="RAL15543.1"/>
    </source>
</evidence>
<reference evidence="2 3" key="1">
    <citation type="submission" date="2018-02" db="EMBL/GenBank/DDBJ databases">
        <title>The genomes of Aspergillus section Nigri reveals drivers in fungal speciation.</title>
        <authorList>
            <consortium name="DOE Joint Genome Institute"/>
            <person name="Vesth T.C."/>
            <person name="Nybo J."/>
            <person name="Theobald S."/>
            <person name="Brandl J."/>
            <person name="Frisvad J.C."/>
            <person name="Nielsen K.F."/>
            <person name="Lyhne E.K."/>
            <person name="Kogle M.E."/>
            <person name="Kuo A."/>
            <person name="Riley R."/>
            <person name="Clum A."/>
            <person name="Nolan M."/>
            <person name="Lipzen A."/>
            <person name="Salamov A."/>
            <person name="Henrissat B."/>
            <person name="Wiebenga A."/>
            <person name="De vries R.P."/>
            <person name="Grigoriev I.V."/>
            <person name="Mortensen U.H."/>
            <person name="Andersen M.R."/>
            <person name="Baker S.E."/>
        </authorList>
    </citation>
    <scope>NUCLEOTIDE SEQUENCE [LARGE SCALE GENOMIC DNA]</scope>
    <source>
        <strain evidence="2 3">CBS 101889</strain>
    </source>
</reference>
<feature type="region of interest" description="Disordered" evidence="1">
    <location>
        <begin position="278"/>
        <end position="729"/>
    </location>
</feature>
<feature type="compositionally biased region" description="Basic and acidic residues" evidence="1">
    <location>
        <begin position="757"/>
        <end position="767"/>
    </location>
</feature>
<feature type="compositionally biased region" description="Basic and acidic residues" evidence="1">
    <location>
        <begin position="518"/>
        <end position="540"/>
    </location>
</feature>
<dbReference type="EMBL" id="KZ824271">
    <property type="protein sequence ID" value="RAL15543.1"/>
    <property type="molecule type" value="Genomic_DNA"/>
</dbReference>
<dbReference type="STRING" id="1450537.A0A395I8G5"/>
<feature type="compositionally biased region" description="Acidic residues" evidence="1">
    <location>
        <begin position="506"/>
        <end position="517"/>
    </location>
</feature>
<proteinExistence type="predicted"/>
<sequence length="987" mass="106343">MTTQAAPAIPPRPSRSPQQGLAPAAVDGPKVPPRPSHRVERSVSPFRDSYAPSPLNDRPNGWGLKRTTSNDVPHRPPSVTIPSLGEEGIEYQDLDVQTVPDNHQATPPETRNVVSDLKLHAPRPSLPTSSAKAKVQAVTRTDSRQAAAAGLGRAPSPSNDDHSERPTRSLHSRASGSRGDSSAVSADRRQSFHGEEYGIPEIGQRVPMYPNAGDVQAPSPSPYLAEPQEKRTGRNHHRTRSGREASLPPGSYGLHGHGVPSNDKFEKAWYEKHPEEFVREEQGQYGPGVGTPRPDWALSSDDLNKIVRGSAVTGSGLGTSPGLTGTPDEEVGYIASDEYTHQLSSPGIDSRRSSRLAVESPLRKSSFPATDAQGPAESAVEEPEDESIQSRVIHVDEPYHHLHHPDGFAQTSGPEELAHNLDSEEADKEESILAADEVRPESAFQHPAVSPTFGRNGSVDYEGRSRTPSVTHSRSNSRTASIHSGMPPLARYNSRDEHEGTHTPLEDVEEYEPLFPEDDAKEKKALTPAERFKQRPEQLKHRFPSQDIWEDSPNSLQLSATVSTPDIPKEEAFETPEQEASRKSQAPQIDAHKVASHILGTDDREGRPSRPEISKQRFPSRDIWEDAPESHTLVTTVQPADEEIKSPEVPSKPNIPFRPQKRPQQAPPVDASSKPVTSPPEKRQPPVIPDRPKPQIPARPSKPISRGSPEEAKDVAAKPKPAIPARPGGSKIAALKAGFLSDLNSRLQLGPQAPPKPQEKKEEEAPAEKVPLSDARKGRARGPARRKPAVEKTPSRLPTIPEIKITETWNVWQVSEDGNLTVGDAEAKAPSHSEPTTSKPKAPSEPIAPEPMAPPIAKNVAGESAEPQAPATILEEEGPQGEPVSPGAPVPAPAAAAAAVSPTQEIQPEPEPKPTFTEAKHSIPLADSSEAEPAPAVNPMTTDNLLAGKPTIMSPPERSPIDDIAEGLSASADGKRPSEGDIGETIK</sequence>
<organism evidence="2 3">
    <name type="scientific">Aspergillus homomorphus (strain CBS 101889)</name>
    <dbReference type="NCBI Taxonomy" id="1450537"/>
    <lineage>
        <taxon>Eukaryota</taxon>
        <taxon>Fungi</taxon>
        <taxon>Dikarya</taxon>
        <taxon>Ascomycota</taxon>
        <taxon>Pezizomycotina</taxon>
        <taxon>Eurotiomycetes</taxon>
        <taxon>Eurotiomycetidae</taxon>
        <taxon>Eurotiales</taxon>
        <taxon>Aspergillaceae</taxon>
        <taxon>Aspergillus</taxon>
        <taxon>Aspergillus subgen. Circumdati</taxon>
    </lineage>
</organism>
<name>A0A395I8G5_ASPHC</name>
<dbReference type="InterPro" id="IPR021582">
    <property type="entry name" value="Aim21"/>
</dbReference>
<feature type="compositionally biased region" description="Low complexity" evidence="1">
    <location>
        <begin position="893"/>
        <end position="902"/>
    </location>
</feature>